<name>A0A2A2J837_9BILA</name>
<dbReference type="SUPFAM" id="SSF49899">
    <property type="entry name" value="Concanavalin A-like lectins/glucanases"/>
    <property type="match status" value="1"/>
</dbReference>
<dbReference type="InterPro" id="IPR013320">
    <property type="entry name" value="ConA-like_dom_sf"/>
</dbReference>
<reference evidence="4 5" key="1">
    <citation type="journal article" date="2017" name="Curr. Biol.">
        <title>Genome architecture and evolution of a unichromosomal asexual nematode.</title>
        <authorList>
            <person name="Fradin H."/>
            <person name="Zegar C."/>
            <person name="Gutwein M."/>
            <person name="Lucas J."/>
            <person name="Kovtun M."/>
            <person name="Corcoran D."/>
            <person name="Baugh L.R."/>
            <person name="Kiontke K."/>
            <person name="Gunsalus K."/>
            <person name="Fitch D.H."/>
            <person name="Piano F."/>
        </authorList>
    </citation>
    <scope>NUCLEOTIDE SEQUENCE [LARGE SCALE GENOMIC DNA]</scope>
    <source>
        <strain evidence="4">PF1309</strain>
    </source>
</reference>
<organism evidence="4 5">
    <name type="scientific">Diploscapter pachys</name>
    <dbReference type="NCBI Taxonomy" id="2018661"/>
    <lineage>
        <taxon>Eukaryota</taxon>
        <taxon>Metazoa</taxon>
        <taxon>Ecdysozoa</taxon>
        <taxon>Nematoda</taxon>
        <taxon>Chromadorea</taxon>
        <taxon>Rhabditida</taxon>
        <taxon>Rhabditina</taxon>
        <taxon>Rhabditomorpha</taxon>
        <taxon>Rhabditoidea</taxon>
        <taxon>Rhabditidae</taxon>
        <taxon>Diploscapter</taxon>
    </lineage>
</organism>
<proteinExistence type="predicted"/>
<dbReference type="AlphaFoldDB" id="A0A2A2J837"/>
<sequence length="138" mass="15743">MHPVYNPMVPGAVPLTTQIQPGSRIIIHGNMHKKDEFAINLVKGTDIVLHVNFRTHKEHNVVVNSCLFGTWGVEQRHKNPLKQGDHFSLHIACRPEQFDIECNGHYMMSFQHRADPRTIQAITLQGQFACESITIENH</sequence>
<accession>A0A2A2J837</accession>
<keyword evidence="5" id="KW-1185">Reference proteome</keyword>
<evidence type="ECO:0000256" key="2">
    <source>
        <dbReference type="RuleBase" id="RU102079"/>
    </source>
</evidence>
<dbReference type="Gene3D" id="2.60.120.200">
    <property type="match status" value="1"/>
</dbReference>
<gene>
    <name evidence="4" type="ORF">WR25_23307</name>
</gene>
<dbReference type="EMBL" id="LIAE01010630">
    <property type="protein sequence ID" value="PAV57682.1"/>
    <property type="molecule type" value="Genomic_DNA"/>
</dbReference>
<evidence type="ECO:0000313" key="4">
    <source>
        <dbReference type="EMBL" id="PAV57682.1"/>
    </source>
</evidence>
<dbReference type="PANTHER" id="PTHR11346:SF174">
    <property type="entry name" value="GALAPTIN LEC-8-RELATED"/>
    <property type="match status" value="1"/>
</dbReference>
<feature type="domain" description="Galectin" evidence="3">
    <location>
        <begin position="11"/>
        <end position="136"/>
    </location>
</feature>
<dbReference type="Pfam" id="PF00337">
    <property type="entry name" value="Gal-bind_lectin"/>
    <property type="match status" value="1"/>
</dbReference>
<dbReference type="CDD" id="cd00070">
    <property type="entry name" value="GLECT"/>
    <property type="match status" value="1"/>
</dbReference>
<evidence type="ECO:0000313" key="5">
    <source>
        <dbReference type="Proteomes" id="UP000218231"/>
    </source>
</evidence>
<dbReference type="PANTHER" id="PTHR11346">
    <property type="entry name" value="GALECTIN"/>
    <property type="match status" value="1"/>
</dbReference>
<dbReference type="STRING" id="2018661.A0A2A2J837"/>
<dbReference type="OrthoDB" id="6251307at2759"/>
<comment type="caution">
    <text evidence="4">The sequence shown here is derived from an EMBL/GenBank/DDBJ whole genome shotgun (WGS) entry which is preliminary data.</text>
</comment>
<dbReference type="GO" id="GO:0016936">
    <property type="term" value="F:galactoside binding"/>
    <property type="evidence" value="ECO:0007669"/>
    <property type="project" value="TreeGrafter"/>
</dbReference>
<dbReference type="SMART" id="SM00908">
    <property type="entry name" value="Gal-bind_lectin"/>
    <property type="match status" value="1"/>
</dbReference>
<dbReference type="PROSITE" id="PS51304">
    <property type="entry name" value="GALECTIN"/>
    <property type="match status" value="1"/>
</dbReference>
<dbReference type="EMBL" id="LIAE01010630">
    <property type="protein sequence ID" value="PAV57681.1"/>
    <property type="molecule type" value="Genomic_DNA"/>
</dbReference>
<evidence type="ECO:0000259" key="3">
    <source>
        <dbReference type="PROSITE" id="PS51304"/>
    </source>
</evidence>
<dbReference type="SMART" id="SM00276">
    <property type="entry name" value="GLECT"/>
    <property type="match status" value="1"/>
</dbReference>
<dbReference type="GO" id="GO:0030246">
    <property type="term" value="F:carbohydrate binding"/>
    <property type="evidence" value="ECO:0007669"/>
    <property type="project" value="UniProtKB-UniRule"/>
</dbReference>
<protein>
    <recommendedName>
        <fullName evidence="2">Galectin</fullName>
    </recommendedName>
</protein>
<dbReference type="InterPro" id="IPR001079">
    <property type="entry name" value="Galectin_CRD"/>
</dbReference>
<evidence type="ECO:0000256" key="1">
    <source>
        <dbReference type="ARBA" id="ARBA00022734"/>
    </source>
</evidence>
<dbReference type="Proteomes" id="UP000218231">
    <property type="component" value="Unassembled WGS sequence"/>
</dbReference>
<dbReference type="InterPro" id="IPR044156">
    <property type="entry name" value="Galectin-like"/>
</dbReference>
<keyword evidence="1 2" id="KW-0430">Lectin</keyword>